<accession>A0A3A5KJM2</accession>
<evidence type="ECO:0000313" key="1">
    <source>
        <dbReference type="EMBL" id="RJT32783.1"/>
    </source>
</evidence>
<gene>
    <name evidence="1" type="ORF">D3227_25630</name>
</gene>
<reference evidence="1 2" key="1">
    <citation type="submission" date="2018-09" db="EMBL/GenBank/DDBJ databases">
        <title>Mesorhizobium carmichaelinearum sp. nov. isolated from Carmichaelinea spp. root nodules in New Zealand.</title>
        <authorList>
            <person name="De Meyer S.E."/>
        </authorList>
    </citation>
    <scope>NUCLEOTIDE SEQUENCE [LARGE SCALE GENOMIC DNA]</scope>
    <source>
        <strain evidence="1 2">ICMP19557</strain>
    </source>
</reference>
<dbReference type="RefSeq" id="WP_120017067.1">
    <property type="nucleotide sequence ID" value="NZ_QZWZ01000024.1"/>
</dbReference>
<name>A0A3A5KJM2_9HYPH</name>
<dbReference type="Proteomes" id="UP000272706">
    <property type="component" value="Unassembled WGS sequence"/>
</dbReference>
<protein>
    <submittedName>
        <fullName evidence="1">Uncharacterized protein</fullName>
    </submittedName>
</protein>
<comment type="caution">
    <text evidence="1">The sequence shown here is derived from an EMBL/GenBank/DDBJ whole genome shotgun (WGS) entry which is preliminary data.</text>
</comment>
<sequence length="319" mass="34906">MHSAIRAGQINDAMAHDPYEAANDNLAEMQQAKTTGMPASAILGWLFSHGHIGQDERDAGEHVIKLASIARSKLNSPIVRYTARTADRKWRQVEVQRHTIRPALDACIAAIRYDPRRKAVVQALVVDETNTDLDNPHRCAQGLADVARHLWGGKATVEPILVAANDNQPAVDAAEARGGIFRTSDNFQRMHTAKQLDDDVETNDVLHAAGLRYEQDHHLAGLNPLGAIDYSRVKVDHGSSEGVPRLVTDARERYRTARSLLGSRYGAVVDAVVIEGKSLGQVGAEVTRFKDRGKAIAAAGERLNSGLRLLAQRYGILRK</sequence>
<evidence type="ECO:0000313" key="2">
    <source>
        <dbReference type="Proteomes" id="UP000272706"/>
    </source>
</evidence>
<keyword evidence="2" id="KW-1185">Reference proteome</keyword>
<proteinExistence type="predicted"/>
<dbReference type="AlphaFoldDB" id="A0A3A5KJM2"/>
<dbReference type="EMBL" id="QZWZ01000024">
    <property type="protein sequence ID" value="RJT32783.1"/>
    <property type="molecule type" value="Genomic_DNA"/>
</dbReference>
<organism evidence="1 2">
    <name type="scientific">Mesorhizobium waimense</name>
    <dbReference type="NCBI Taxonomy" id="1300307"/>
    <lineage>
        <taxon>Bacteria</taxon>
        <taxon>Pseudomonadati</taxon>
        <taxon>Pseudomonadota</taxon>
        <taxon>Alphaproteobacteria</taxon>
        <taxon>Hyphomicrobiales</taxon>
        <taxon>Phyllobacteriaceae</taxon>
        <taxon>Mesorhizobium</taxon>
    </lineage>
</organism>